<evidence type="ECO:0000313" key="10">
    <source>
        <dbReference type="Proteomes" id="UP001204579"/>
    </source>
</evidence>
<comment type="caution">
    <text evidence="9">The sequence shown here is derived from an EMBL/GenBank/DDBJ whole genome shotgun (WGS) entry which is preliminary data.</text>
</comment>
<keyword evidence="4" id="KW-0472">Membrane</keyword>
<evidence type="ECO:0000256" key="1">
    <source>
        <dbReference type="ARBA" id="ARBA00004442"/>
    </source>
</evidence>
<sequence length="421" mass="46321">MKKLIYIMYMIWVAVWTVSCSKEEGLADQPETDSGFDLVFAAQGEDLTLSRTTLQGPEALQHVSTVYLYIFEGTDTDATCVAVEDVYWPYWENAQDGKPTLEHKYRVKYMGFSAGEQYTFVAMGLDNTRTAAGIEDNNSKYTYGLPESIGVGTKLSELQVAVQAKCNRMDIAKSEWFAGSLELSGEQILAAKAETLNLYRRVAGVMGYFTDVPDGVTKLQICLYQRQNTKAWVLPQPEINGEFKDYVEFPGENTNQAGQNGDTGESTDWQVLVELNAEDIEDMPGSGLGVVGSVIIGGSYVLPARASAVDEETTLCLKLIGNNENTTLIRKIYQQTAYAPVQASLSRGETDEGTGIIGGDDDSQGPDDEEYKYHYPIIANHFYSIGTKDNPVSLADNGEIFVIINAGWDDEHNIVIKPSGN</sequence>
<evidence type="ECO:0000313" key="9">
    <source>
        <dbReference type="EMBL" id="MCR8875089.1"/>
    </source>
</evidence>
<accession>A0AAW5NAG5</accession>
<protein>
    <submittedName>
        <fullName evidence="9">FimB/Mfa2 family fimbrial subunit</fullName>
    </submittedName>
</protein>
<dbReference type="InterPro" id="IPR014941">
    <property type="entry name" value="FimB/Mfa2/Mfa3"/>
</dbReference>
<gene>
    <name evidence="9" type="ORF">NW209_13885</name>
</gene>
<dbReference type="RefSeq" id="WP_258336209.1">
    <property type="nucleotide sequence ID" value="NZ_JANRHJ010000019.1"/>
</dbReference>
<keyword evidence="5" id="KW-0564">Palmitate</keyword>
<organism evidence="9 10">
    <name type="scientific">Phocaeicola barnesiae</name>
    <dbReference type="NCBI Taxonomy" id="376804"/>
    <lineage>
        <taxon>Bacteria</taxon>
        <taxon>Pseudomonadati</taxon>
        <taxon>Bacteroidota</taxon>
        <taxon>Bacteroidia</taxon>
        <taxon>Bacteroidales</taxon>
        <taxon>Bacteroidaceae</taxon>
        <taxon>Phocaeicola</taxon>
    </lineage>
</organism>
<evidence type="ECO:0000256" key="7">
    <source>
        <dbReference type="ARBA" id="ARBA00023288"/>
    </source>
</evidence>
<evidence type="ECO:0000256" key="3">
    <source>
        <dbReference type="ARBA" id="ARBA00022729"/>
    </source>
</evidence>
<proteinExistence type="inferred from homology"/>
<name>A0AAW5NAG5_9BACT</name>
<keyword evidence="10" id="KW-1185">Reference proteome</keyword>
<comment type="subcellular location">
    <subcellularLocation>
        <location evidence="1">Cell outer membrane</location>
    </subcellularLocation>
</comment>
<dbReference type="EMBL" id="JANRHJ010000019">
    <property type="protein sequence ID" value="MCR8875089.1"/>
    <property type="molecule type" value="Genomic_DNA"/>
</dbReference>
<dbReference type="GO" id="GO:0009279">
    <property type="term" value="C:cell outer membrane"/>
    <property type="evidence" value="ECO:0007669"/>
    <property type="project" value="UniProtKB-SubCell"/>
</dbReference>
<comment type="similarity">
    <text evidence="2">Belongs to the bacteroidetes fimbrillin superfamily. FimB/Mfa2 family.</text>
</comment>
<evidence type="ECO:0000256" key="2">
    <source>
        <dbReference type="ARBA" id="ARBA00007248"/>
    </source>
</evidence>
<evidence type="ECO:0000256" key="8">
    <source>
        <dbReference type="SAM" id="MobiDB-lite"/>
    </source>
</evidence>
<feature type="region of interest" description="Disordered" evidence="8">
    <location>
        <begin position="349"/>
        <end position="369"/>
    </location>
</feature>
<dbReference type="AlphaFoldDB" id="A0AAW5NAG5"/>
<keyword evidence="6" id="KW-0998">Cell outer membrane</keyword>
<keyword evidence="7" id="KW-0449">Lipoprotein</keyword>
<feature type="compositionally biased region" description="Acidic residues" evidence="8">
    <location>
        <begin position="359"/>
        <end position="369"/>
    </location>
</feature>
<evidence type="ECO:0000256" key="6">
    <source>
        <dbReference type="ARBA" id="ARBA00023237"/>
    </source>
</evidence>
<evidence type="ECO:0000256" key="4">
    <source>
        <dbReference type="ARBA" id="ARBA00023136"/>
    </source>
</evidence>
<dbReference type="Proteomes" id="UP001204579">
    <property type="component" value="Unassembled WGS sequence"/>
</dbReference>
<dbReference type="Pfam" id="PF08842">
    <property type="entry name" value="Mfa2"/>
    <property type="match status" value="1"/>
</dbReference>
<keyword evidence="3" id="KW-0732">Signal</keyword>
<dbReference type="PROSITE" id="PS51257">
    <property type="entry name" value="PROKAR_LIPOPROTEIN"/>
    <property type="match status" value="1"/>
</dbReference>
<evidence type="ECO:0000256" key="5">
    <source>
        <dbReference type="ARBA" id="ARBA00023139"/>
    </source>
</evidence>
<reference evidence="9 10" key="1">
    <citation type="submission" date="2022-08" db="EMBL/GenBank/DDBJ databases">
        <authorList>
            <person name="Zeman M."/>
            <person name="Kubasova T."/>
        </authorList>
    </citation>
    <scope>NUCLEOTIDE SEQUENCE [LARGE SCALE GENOMIC DNA]</scope>
    <source>
        <strain evidence="9 10">ET62</strain>
    </source>
</reference>